<gene>
    <name evidence="3" type="ORF">BpHYR1_002292</name>
</gene>
<keyword evidence="2" id="KW-0812">Transmembrane</keyword>
<reference evidence="3 4" key="1">
    <citation type="journal article" date="2018" name="Sci. Rep.">
        <title>Genomic signatures of local adaptation to the degree of environmental predictability in rotifers.</title>
        <authorList>
            <person name="Franch-Gras L."/>
            <person name="Hahn C."/>
            <person name="Garcia-Roger E.M."/>
            <person name="Carmona M.J."/>
            <person name="Serra M."/>
            <person name="Gomez A."/>
        </authorList>
    </citation>
    <scope>NUCLEOTIDE SEQUENCE [LARGE SCALE GENOMIC DNA]</scope>
    <source>
        <strain evidence="3">HYR1</strain>
    </source>
</reference>
<dbReference type="AlphaFoldDB" id="A0A3M7Q9Q7"/>
<name>A0A3M7Q9Q7_BRAPC</name>
<keyword evidence="2" id="KW-0472">Membrane</keyword>
<keyword evidence="4" id="KW-1185">Reference proteome</keyword>
<accession>A0A3M7Q9Q7</accession>
<evidence type="ECO:0000256" key="2">
    <source>
        <dbReference type="SAM" id="Phobius"/>
    </source>
</evidence>
<dbReference type="STRING" id="10195.A0A3M7Q9Q7"/>
<dbReference type="PANTHER" id="PTHR10366">
    <property type="entry name" value="NAD DEPENDENT EPIMERASE/DEHYDRATASE"/>
    <property type="match status" value="1"/>
</dbReference>
<dbReference type="Gene3D" id="3.40.50.720">
    <property type="entry name" value="NAD(P)-binding Rossmann-like Domain"/>
    <property type="match status" value="1"/>
</dbReference>
<organism evidence="3 4">
    <name type="scientific">Brachionus plicatilis</name>
    <name type="common">Marine rotifer</name>
    <name type="synonym">Brachionus muelleri</name>
    <dbReference type="NCBI Taxonomy" id="10195"/>
    <lineage>
        <taxon>Eukaryota</taxon>
        <taxon>Metazoa</taxon>
        <taxon>Spiralia</taxon>
        <taxon>Gnathifera</taxon>
        <taxon>Rotifera</taxon>
        <taxon>Eurotatoria</taxon>
        <taxon>Monogononta</taxon>
        <taxon>Pseudotrocha</taxon>
        <taxon>Ploima</taxon>
        <taxon>Brachionidae</taxon>
        <taxon>Brachionus</taxon>
    </lineage>
</organism>
<evidence type="ECO:0000313" key="3">
    <source>
        <dbReference type="EMBL" id="RNA08126.1"/>
    </source>
</evidence>
<dbReference type="EMBL" id="REGN01006848">
    <property type="protein sequence ID" value="RNA08126.1"/>
    <property type="molecule type" value="Genomic_DNA"/>
</dbReference>
<proteinExistence type="predicted"/>
<feature type="non-terminal residue" evidence="3">
    <location>
        <position position="1"/>
    </location>
</feature>
<comment type="caution">
    <text evidence="3">The sequence shown here is derived from an EMBL/GenBank/DDBJ whole genome shotgun (WGS) entry which is preliminary data.</text>
</comment>
<keyword evidence="2" id="KW-1133">Transmembrane helix</keyword>
<dbReference type="InterPro" id="IPR036291">
    <property type="entry name" value="NAD(P)-bd_dom_sf"/>
</dbReference>
<dbReference type="InterPro" id="IPR050425">
    <property type="entry name" value="NAD(P)_dehydrat-like"/>
</dbReference>
<dbReference type="GO" id="GO:0016616">
    <property type="term" value="F:oxidoreductase activity, acting on the CH-OH group of donors, NAD or NADP as acceptor"/>
    <property type="evidence" value="ECO:0007669"/>
    <property type="project" value="TreeGrafter"/>
</dbReference>
<keyword evidence="1" id="KW-0560">Oxidoreductase</keyword>
<dbReference type="PANTHER" id="PTHR10366:SF564">
    <property type="entry name" value="STEROL-4-ALPHA-CARBOXYLATE 3-DEHYDROGENASE, DECARBOXYLATING"/>
    <property type="match status" value="1"/>
</dbReference>
<feature type="transmembrane region" description="Helical" evidence="2">
    <location>
        <begin position="350"/>
        <end position="369"/>
    </location>
</feature>
<protein>
    <submittedName>
        <fullName evidence="3">NADPH-dependent aldehyde reductase ARI1-like isoform X1</fullName>
    </submittedName>
</protein>
<sequence length="451" mass="51929">AVAGDNFKHLYTYTENDWPDLKDQQAYTKSKIMAEKVAWDFMKENNPKFVLTTINPGYVMGPLLHNVPCTSIEVVKKLLMRETPILADIFMPACDVRNVAQAHINAMMNPEADSQRHIIVSTVENTSMKDWALILDQEFSSKGYNVPTKVAPNFMVKFMSLFDAQINSMKKMLGIKSSFSNSRMINVLKVEPIALKIPTIYWKCKLHKNCNDRAISSGLNPPLNHSRKHNHIRDKERSEEFVCVEIVKNKALNTNNPPRAIRIEIQKVMSFTALCSVSKPDAIRQMILRARTKKFSFKKNEEFYWGDSGSDDKNRVIVFTTEKNLSLLNDYCDWYADGTFDMFPTFFKQIYILHLIINGTLIPCVYAMLPNKKQTANKMFKMVRSFITNDPKSVNMDFEKAAMNSAQMIFGCKIYGCFFHLSQLIFRGVQNKGYVAEYALNDKFRHSFKLI</sequence>
<evidence type="ECO:0000313" key="4">
    <source>
        <dbReference type="Proteomes" id="UP000276133"/>
    </source>
</evidence>
<dbReference type="SUPFAM" id="SSF51735">
    <property type="entry name" value="NAD(P)-binding Rossmann-fold domains"/>
    <property type="match status" value="1"/>
</dbReference>
<evidence type="ECO:0000256" key="1">
    <source>
        <dbReference type="ARBA" id="ARBA00023002"/>
    </source>
</evidence>
<dbReference type="OrthoDB" id="8195004at2759"/>
<dbReference type="Proteomes" id="UP000276133">
    <property type="component" value="Unassembled WGS sequence"/>
</dbReference>